<evidence type="ECO:0000259" key="5">
    <source>
        <dbReference type="Pfam" id="PF17837"/>
    </source>
</evidence>
<dbReference type="GO" id="GO:0000287">
    <property type="term" value="F:magnesium ion binding"/>
    <property type="evidence" value="ECO:0007669"/>
    <property type="project" value="InterPro"/>
</dbReference>
<dbReference type="PANTHER" id="PTHR38096">
    <property type="entry name" value="ENTEROBACTIN SYNTHASE COMPONENT D"/>
    <property type="match status" value="1"/>
</dbReference>
<gene>
    <name evidence="6" type="ORF">G3I71_08540</name>
</gene>
<accession>A0A6B3BMD0</accession>
<evidence type="ECO:0000256" key="1">
    <source>
        <dbReference type="ARBA" id="ARBA00022679"/>
    </source>
</evidence>
<evidence type="ECO:0000259" key="4">
    <source>
        <dbReference type="Pfam" id="PF01648"/>
    </source>
</evidence>
<feature type="binding site" evidence="3">
    <location>
        <position position="117"/>
    </location>
    <ligand>
        <name>Mg(2+)</name>
        <dbReference type="ChEBI" id="CHEBI:18420"/>
    </ligand>
</feature>
<dbReference type="PANTHER" id="PTHR38096:SF1">
    <property type="entry name" value="ENTEROBACTIN SYNTHASE COMPONENT D"/>
    <property type="match status" value="1"/>
</dbReference>
<evidence type="ECO:0000313" key="6">
    <source>
        <dbReference type="EMBL" id="NEC85865.1"/>
    </source>
</evidence>
<feature type="domain" description="4'-phosphopantetheinyl transferase" evidence="4">
    <location>
        <begin position="112"/>
        <end position="196"/>
    </location>
</feature>
<feature type="binding site" evidence="2">
    <location>
        <position position="170"/>
    </location>
    <ligand>
        <name>CoA</name>
        <dbReference type="ChEBI" id="CHEBI:57287"/>
    </ligand>
</feature>
<dbReference type="RefSeq" id="WP_164313334.1">
    <property type="nucleotide sequence ID" value="NZ_JAAGLU010000006.1"/>
</dbReference>
<evidence type="ECO:0000256" key="3">
    <source>
        <dbReference type="PIRSR" id="PIRSR603542-2"/>
    </source>
</evidence>
<evidence type="ECO:0000256" key="2">
    <source>
        <dbReference type="PIRSR" id="PIRSR603542-1"/>
    </source>
</evidence>
<feature type="binding site" evidence="2">
    <location>
        <position position="180"/>
    </location>
    <ligand>
        <name>CoA</name>
        <dbReference type="ChEBI" id="CHEBI:57287"/>
    </ligand>
</feature>
<dbReference type="InterPro" id="IPR037143">
    <property type="entry name" value="4-PPantetheinyl_Trfase_dom_sf"/>
</dbReference>
<dbReference type="InterPro" id="IPR003542">
    <property type="entry name" value="Enbac_synth_compD-like"/>
</dbReference>
<keyword evidence="1 6" id="KW-0808">Transferase</keyword>
<dbReference type="GO" id="GO:0008897">
    <property type="term" value="F:holo-[acyl-carrier-protein] synthase activity"/>
    <property type="evidence" value="ECO:0007669"/>
    <property type="project" value="InterPro"/>
</dbReference>
<feature type="binding site" evidence="2">
    <location>
        <position position="50"/>
    </location>
    <ligand>
        <name>CoA</name>
        <dbReference type="ChEBI" id="CHEBI:57287"/>
    </ligand>
</feature>
<dbReference type="InterPro" id="IPR008278">
    <property type="entry name" value="4-PPantetheinyl_Trfase_dom"/>
</dbReference>
<keyword evidence="3" id="KW-0479">Metal-binding</keyword>
<feature type="binding site" evidence="3">
    <location>
        <position position="118"/>
    </location>
    <ligand>
        <name>Mg(2+)</name>
        <dbReference type="ChEBI" id="CHEBI:18420"/>
    </ligand>
</feature>
<comment type="cofactor">
    <cofactor evidence="3">
        <name>Mg(2+)</name>
        <dbReference type="ChEBI" id="CHEBI:18420"/>
    </cofactor>
</comment>
<dbReference type="GO" id="GO:0009239">
    <property type="term" value="P:enterobactin biosynthetic process"/>
    <property type="evidence" value="ECO:0007669"/>
    <property type="project" value="InterPro"/>
</dbReference>
<feature type="binding site" evidence="2">
    <location>
        <position position="116"/>
    </location>
    <ligand>
        <name>CoA</name>
        <dbReference type="ChEBI" id="CHEBI:57287"/>
    </ligand>
</feature>
<feature type="domain" description="4'-phosphopantetheinyl transferase N-terminal" evidence="5">
    <location>
        <begin position="38"/>
        <end position="103"/>
    </location>
</feature>
<dbReference type="InterPro" id="IPR041354">
    <property type="entry name" value="4PPT_N"/>
</dbReference>
<feature type="binding site" evidence="3">
    <location>
        <position position="116"/>
    </location>
    <ligand>
        <name>Mg(2+)</name>
        <dbReference type="ChEBI" id="CHEBI:18420"/>
    </ligand>
</feature>
<protein>
    <submittedName>
        <fullName evidence="6">4'-phosphopantetheinyl transferase superfamily protein</fullName>
    </submittedName>
</protein>
<dbReference type="Pfam" id="PF01648">
    <property type="entry name" value="ACPS"/>
    <property type="match status" value="1"/>
</dbReference>
<dbReference type="Gene3D" id="3.90.470.20">
    <property type="entry name" value="4'-phosphopantetheinyl transferase domain"/>
    <property type="match status" value="1"/>
</dbReference>
<dbReference type="PRINTS" id="PR01399">
    <property type="entry name" value="ENTSNTHTASED"/>
</dbReference>
<feature type="binding site" evidence="2">
    <location>
        <position position="58"/>
    </location>
    <ligand>
        <name>CoA</name>
        <dbReference type="ChEBI" id="CHEBI:57287"/>
    </ligand>
</feature>
<organism evidence="6">
    <name type="scientific">Streptomyces sp. SID12501</name>
    <dbReference type="NCBI Taxonomy" id="2706042"/>
    <lineage>
        <taxon>Bacteria</taxon>
        <taxon>Bacillati</taxon>
        <taxon>Actinomycetota</taxon>
        <taxon>Actinomycetes</taxon>
        <taxon>Kitasatosporales</taxon>
        <taxon>Streptomycetaceae</taxon>
        <taxon>Streptomyces</taxon>
    </lineage>
</organism>
<dbReference type="SUPFAM" id="SSF56214">
    <property type="entry name" value="4'-phosphopantetheinyl transferase"/>
    <property type="match status" value="1"/>
</dbReference>
<reference evidence="6" key="1">
    <citation type="submission" date="2020-01" db="EMBL/GenBank/DDBJ databases">
        <title>Insect and environment-associated Actinomycetes.</title>
        <authorList>
            <person name="Currrie C."/>
            <person name="Chevrette M."/>
            <person name="Carlson C."/>
            <person name="Stubbendieck R."/>
            <person name="Wendt-Pienkowski E."/>
        </authorList>
    </citation>
    <scope>NUCLEOTIDE SEQUENCE</scope>
    <source>
        <strain evidence="6">SID12501</strain>
    </source>
</reference>
<dbReference type="GO" id="GO:0005886">
    <property type="term" value="C:plasma membrane"/>
    <property type="evidence" value="ECO:0007669"/>
    <property type="project" value="TreeGrafter"/>
</dbReference>
<dbReference type="EMBL" id="JAAGLU010000006">
    <property type="protein sequence ID" value="NEC85865.1"/>
    <property type="molecule type" value="Genomic_DNA"/>
</dbReference>
<dbReference type="GO" id="GO:0009366">
    <property type="term" value="C:enterobactin synthetase complex"/>
    <property type="evidence" value="ECO:0007669"/>
    <property type="project" value="InterPro"/>
</dbReference>
<feature type="binding site" evidence="2">
    <location>
        <position position="166"/>
    </location>
    <ligand>
        <name>CoA</name>
        <dbReference type="ChEBI" id="CHEBI:57287"/>
    </ligand>
</feature>
<sequence length="242" mass="25711">MIEELLPATVVAVETYGDEPADGTYGAGGPGGATLYPEEQALVTRAVPKRVREFTLVRACARRAMEKLGVPPQPVLPGERGAPQWPAGLVGSMTHCEGYCAAALVRATDLASVGIDAEPHQSLPEGVLASVALPTEVAHLRALTADGPGAHGNRVHWDRLLFSAKEAVYKAWFPLTGKWLDFSEADIEFTAAAGPHPYGTFRARLLVPGPVVDGRELGSFDGHWTVRHGLLATAVSVPRRPV</sequence>
<name>A0A6B3BMD0_9ACTN</name>
<feature type="binding site" evidence="2">
    <location>
        <begin position="94"/>
        <end position="95"/>
    </location>
    <ligand>
        <name>CoA</name>
        <dbReference type="ChEBI" id="CHEBI:57287"/>
    </ligand>
</feature>
<proteinExistence type="predicted"/>
<dbReference type="AlphaFoldDB" id="A0A6B3BMD0"/>
<keyword evidence="3" id="KW-0460">Magnesium</keyword>
<comment type="caution">
    <text evidence="6">The sequence shown here is derived from an EMBL/GenBank/DDBJ whole genome shotgun (WGS) entry which is preliminary data.</text>
</comment>
<dbReference type="Pfam" id="PF17837">
    <property type="entry name" value="4PPT_N"/>
    <property type="match status" value="1"/>
</dbReference>